<organism evidence="1 2">
    <name type="scientific">Portunus trituberculatus</name>
    <name type="common">Swimming crab</name>
    <name type="synonym">Neptunus trituberculatus</name>
    <dbReference type="NCBI Taxonomy" id="210409"/>
    <lineage>
        <taxon>Eukaryota</taxon>
        <taxon>Metazoa</taxon>
        <taxon>Ecdysozoa</taxon>
        <taxon>Arthropoda</taxon>
        <taxon>Crustacea</taxon>
        <taxon>Multicrustacea</taxon>
        <taxon>Malacostraca</taxon>
        <taxon>Eumalacostraca</taxon>
        <taxon>Eucarida</taxon>
        <taxon>Decapoda</taxon>
        <taxon>Pleocyemata</taxon>
        <taxon>Brachyura</taxon>
        <taxon>Eubrachyura</taxon>
        <taxon>Portunoidea</taxon>
        <taxon>Portunidae</taxon>
        <taxon>Portuninae</taxon>
        <taxon>Portunus</taxon>
    </lineage>
</organism>
<reference evidence="1 2" key="1">
    <citation type="submission" date="2019-05" db="EMBL/GenBank/DDBJ databases">
        <title>Another draft genome of Portunus trituberculatus and its Hox gene families provides insights of decapod evolution.</title>
        <authorList>
            <person name="Jeong J.-H."/>
            <person name="Song I."/>
            <person name="Kim S."/>
            <person name="Choi T."/>
            <person name="Kim D."/>
            <person name="Ryu S."/>
            <person name="Kim W."/>
        </authorList>
    </citation>
    <scope>NUCLEOTIDE SEQUENCE [LARGE SCALE GENOMIC DNA]</scope>
    <source>
        <tissue evidence="1">Muscle</tissue>
    </source>
</reference>
<dbReference type="AlphaFoldDB" id="A0A5B7IRP0"/>
<dbReference type="Proteomes" id="UP000324222">
    <property type="component" value="Unassembled WGS sequence"/>
</dbReference>
<accession>A0A5B7IRP0</accession>
<comment type="caution">
    <text evidence="1">The sequence shown here is derived from an EMBL/GenBank/DDBJ whole genome shotgun (WGS) entry which is preliminary data.</text>
</comment>
<gene>
    <name evidence="1" type="ORF">E2C01_079874</name>
</gene>
<proteinExistence type="predicted"/>
<sequence>MRRPRDERQPDCSPCLHLSSSQLCDDIITLVLLFTTQQYIGYYRMLRGARLLDTSELRWKVLEQVVLVTCSVLNLGGTLFSSYYPFTATTHFHIHSAYY</sequence>
<evidence type="ECO:0000313" key="2">
    <source>
        <dbReference type="Proteomes" id="UP000324222"/>
    </source>
</evidence>
<name>A0A5B7IRP0_PORTR</name>
<protein>
    <submittedName>
        <fullName evidence="1">Uncharacterized protein</fullName>
    </submittedName>
</protein>
<evidence type="ECO:0000313" key="1">
    <source>
        <dbReference type="EMBL" id="MPC85115.1"/>
    </source>
</evidence>
<keyword evidence="2" id="KW-1185">Reference proteome</keyword>
<dbReference type="EMBL" id="VSRR010067377">
    <property type="protein sequence ID" value="MPC85115.1"/>
    <property type="molecule type" value="Genomic_DNA"/>
</dbReference>